<dbReference type="InterPro" id="IPR012867">
    <property type="entry name" value="DUF1648"/>
</dbReference>
<dbReference type="EMBL" id="RXPE01000024">
    <property type="protein sequence ID" value="RTR25588.1"/>
    <property type="molecule type" value="Genomic_DNA"/>
</dbReference>
<evidence type="ECO:0000256" key="1">
    <source>
        <dbReference type="SAM" id="Phobius"/>
    </source>
</evidence>
<sequence length="191" mass="20614">MRVFFPTINLLLALGIVLLTFWLWPQLPDSIPVHWGLDGQPDRFGERGAMLGGLVFLGFTAVVVWDALRAQPGVQQSAPALTGMLLLPLGLVLDTATDSGLLTGLPPLDWTFAALGGLLLLGRVLGQATRPDVAGRGAPQQMQKLLQALGLFTLLYAALPKTTMLSWLWLLGLLLTGVWSWQSGPRTARQP</sequence>
<dbReference type="RefSeq" id="WP_126352670.1">
    <property type="nucleotide sequence ID" value="NZ_CP086381.1"/>
</dbReference>
<organism evidence="3 4">
    <name type="scientific">Deinococcus radiophilus</name>
    <dbReference type="NCBI Taxonomy" id="32062"/>
    <lineage>
        <taxon>Bacteria</taxon>
        <taxon>Thermotogati</taxon>
        <taxon>Deinococcota</taxon>
        <taxon>Deinococci</taxon>
        <taxon>Deinococcales</taxon>
        <taxon>Deinococcaceae</taxon>
        <taxon>Deinococcus</taxon>
    </lineage>
</organism>
<keyword evidence="1" id="KW-1133">Transmembrane helix</keyword>
<evidence type="ECO:0000313" key="3">
    <source>
        <dbReference type="EMBL" id="RTR25588.1"/>
    </source>
</evidence>
<feature type="transmembrane region" description="Helical" evidence="1">
    <location>
        <begin position="108"/>
        <end position="126"/>
    </location>
</feature>
<keyword evidence="4" id="KW-1185">Reference proteome</keyword>
<comment type="caution">
    <text evidence="3">The sequence shown here is derived from an EMBL/GenBank/DDBJ whole genome shotgun (WGS) entry which is preliminary data.</text>
</comment>
<gene>
    <name evidence="3" type="ORF">EJ104_10210</name>
</gene>
<protein>
    <submittedName>
        <fullName evidence="3">DUF1648 domain-containing protein</fullName>
    </submittedName>
</protein>
<dbReference type="AlphaFoldDB" id="A0A3S0K9E6"/>
<reference evidence="3 4" key="1">
    <citation type="submission" date="2018-12" db="EMBL/GenBank/DDBJ databases">
        <title>Deinococcus radiophilus ATCC 27603 genome sequencing and assembly.</title>
        <authorList>
            <person name="Maclea K.S."/>
            <person name="Maynard C.R."/>
        </authorList>
    </citation>
    <scope>NUCLEOTIDE SEQUENCE [LARGE SCALE GENOMIC DNA]</scope>
    <source>
        <strain evidence="3 4">ATCC 27603</strain>
    </source>
</reference>
<feature type="transmembrane region" description="Helical" evidence="1">
    <location>
        <begin position="142"/>
        <end position="159"/>
    </location>
</feature>
<accession>A0A3S0K9E6</accession>
<feature type="domain" description="DUF1648" evidence="2">
    <location>
        <begin position="12"/>
        <end position="50"/>
    </location>
</feature>
<keyword evidence="1" id="KW-0812">Transmembrane</keyword>
<feature type="transmembrane region" description="Helical" evidence="1">
    <location>
        <begin position="49"/>
        <end position="68"/>
    </location>
</feature>
<keyword evidence="1" id="KW-0472">Membrane</keyword>
<dbReference type="Proteomes" id="UP000277766">
    <property type="component" value="Unassembled WGS sequence"/>
</dbReference>
<evidence type="ECO:0000313" key="4">
    <source>
        <dbReference type="Proteomes" id="UP000277766"/>
    </source>
</evidence>
<name>A0A3S0K9E6_9DEIO</name>
<dbReference type="OrthoDB" id="69861at2"/>
<feature type="transmembrane region" description="Helical" evidence="1">
    <location>
        <begin position="80"/>
        <end position="96"/>
    </location>
</feature>
<evidence type="ECO:0000259" key="2">
    <source>
        <dbReference type="Pfam" id="PF07853"/>
    </source>
</evidence>
<dbReference type="Pfam" id="PF07853">
    <property type="entry name" value="DUF1648"/>
    <property type="match status" value="1"/>
</dbReference>
<proteinExistence type="predicted"/>